<dbReference type="OrthoDB" id="9806701at2"/>
<dbReference type="GO" id="GO:0004348">
    <property type="term" value="F:glucosylceramidase activity"/>
    <property type="evidence" value="ECO:0007669"/>
    <property type="project" value="InterPro"/>
</dbReference>
<gene>
    <name evidence="6" type="ORF">SAMN06265219_101446</name>
</gene>
<keyword evidence="7" id="KW-1185">Reference proteome</keyword>
<dbReference type="GO" id="GO:0045493">
    <property type="term" value="P:xylan catabolic process"/>
    <property type="evidence" value="ECO:0007669"/>
    <property type="project" value="UniProtKB-KW"/>
</dbReference>
<sequence>MPFKKLLFRKYPQLFRFLFAVSVVVLSSTTIFAQSGDGDVVVYVDSTAQFIRGFGAANIVDWYGNDPTMEEIEMAYGNDEGQLGFNILRLRISPNPNDWDNGNQVETARRAHELGALIWAAPWNPPESMAIYYDEADGSPQRKVDPEKYAEYAEHLEAFNVYMEERGVPLYGISVQNEPDYADDWTEWEPEEIVTFLRDHAPSINSRIIAPESFQFRRNYSDPILNDSLALAHTDIIGGHIYGGGLSAYPLAEEKGKEIWMTEHYTTSDRSANIWPDALGVGDEIQQVMKANWNAYIWWQIKRYYSPIHDGVDADTDSYEDDARSGTITKRGYVMGQYSKFIRPGYIRLHNDEPVGRGLMRVTATAFIDSASSKLVIVAVNGENADKDINFIVDGADAQLFNQYRTSETEDIEELESIEATDNRFMTTLPANSITTFVSSDIVVSNEQLVEAPNAYQLEQNYPNPFNPSTTIKYQLPASSEVSLKVYDMLGREVADLVNGRQAAGAHQARFDASNLSSGMYIYRLQAGSFVETRKMMLIK</sequence>
<feature type="domain" description="Secretion system C-terminal sorting" evidence="5">
    <location>
        <begin position="462"/>
        <end position="536"/>
    </location>
</feature>
<reference evidence="6 7" key="1">
    <citation type="submission" date="2017-05" db="EMBL/GenBank/DDBJ databases">
        <authorList>
            <person name="Varghese N."/>
            <person name="Submissions S."/>
        </authorList>
    </citation>
    <scope>NUCLEOTIDE SEQUENCE [LARGE SCALE GENOMIC DNA]</scope>
    <source>
        <strain evidence="6 7">DSM 21985</strain>
    </source>
</reference>
<dbReference type="PANTHER" id="PTHR11069">
    <property type="entry name" value="GLUCOSYLCERAMIDASE"/>
    <property type="match status" value="1"/>
</dbReference>
<dbReference type="AlphaFoldDB" id="A0A521AYC4"/>
<feature type="chain" id="PRO_5021804132" evidence="4">
    <location>
        <begin position="34"/>
        <end position="540"/>
    </location>
</feature>
<evidence type="ECO:0000256" key="1">
    <source>
        <dbReference type="ARBA" id="ARBA00005382"/>
    </source>
</evidence>
<dbReference type="SUPFAM" id="SSF51445">
    <property type="entry name" value="(Trans)glycosidases"/>
    <property type="match status" value="1"/>
</dbReference>
<keyword evidence="6" id="KW-0326">Glycosidase</keyword>
<dbReference type="SUPFAM" id="SSF51011">
    <property type="entry name" value="Glycosyl hydrolase domain"/>
    <property type="match status" value="1"/>
</dbReference>
<accession>A0A521AYC4</accession>
<evidence type="ECO:0000259" key="5">
    <source>
        <dbReference type="Pfam" id="PF18962"/>
    </source>
</evidence>
<evidence type="ECO:0000313" key="7">
    <source>
        <dbReference type="Proteomes" id="UP000317557"/>
    </source>
</evidence>
<keyword evidence="6" id="KW-0624">Polysaccharide degradation</keyword>
<dbReference type="InterPro" id="IPR017853">
    <property type="entry name" value="GH"/>
</dbReference>
<dbReference type="GO" id="GO:0006665">
    <property type="term" value="P:sphingolipid metabolic process"/>
    <property type="evidence" value="ECO:0007669"/>
    <property type="project" value="InterPro"/>
</dbReference>
<dbReference type="GO" id="GO:0016020">
    <property type="term" value="C:membrane"/>
    <property type="evidence" value="ECO:0007669"/>
    <property type="project" value="GOC"/>
</dbReference>
<protein>
    <submittedName>
        <fullName evidence="6">Glucuronoarabinoxylan endo-1,4-beta-xylanase</fullName>
    </submittedName>
</protein>
<evidence type="ECO:0000256" key="4">
    <source>
        <dbReference type="SAM" id="SignalP"/>
    </source>
</evidence>
<keyword evidence="2 4" id="KW-0732">Signal</keyword>
<keyword evidence="3 6" id="KW-0378">Hydrolase</keyword>
<dbReference type="Pfam" id="PF18962">
    <property type="entry name" value="Por_Secre_tail"/>
    <property type="match status" value="1"/>
</dbReference>
<keyword evidence="6" id="KW-0858">Xylan degradation</keyword>
<dbReference type="NCBIfam" id="TIGR04183">
    <property type="entry name" value="Por_Secre_tail"/>
    <property type="match status" value="1"/>
</dbReference>
<dbReference type="EMBL" id="FXTP01000001">
    <property type="protein sequence ID" value="SMO39815.1"/>
    <property type="molecule type" value="Genomic_DNA"/>
</dbReference>
<proteinExistence type="inferred from homology"/>
<dbReference type="Gene3D" id="3.20.20.80">
    <property type="entry name" value="Glycosidases"/>
    <property type="match status" value="1"/>
</dbReference>
<dbReference type="Gene3D" id="2.60.40.1180">
    <property type="entry name" value="Golgi alpha-mannosidase II"/>
    <property type="match status" value="1"/>
</dbReference>
<dbReference type="RefSeq" id="WP_142452943.1">
    <property type="nucleotide sequence ID" value="NZ_FXTP01000001.1"/>
</dbReference>
<evidence type="ECO:0000256" key="2">
    <source>
        <dbReference type="ARBA" id="ARBA00022729"/>
    </source>
</evidence>
<evidence type="ECO:0000256" key="3">
    <source>
        <dbReference type="ARBA" id="ARBA00022801"/>
    </source>
</evidence>
<dbReference type="PANTHER" id="PTHR11069:SF38">
    <property type="entry name" value="GLUCURONOXYLANASE XYNC"/>
    <property type="match status" value="1"/>
</dbReference>
<evidence type="ECO:0000313" key="6">
    <source>
        <dbReference type="EMBL" id="SMO39815.1"/>
    </source>
</evidence>
<dbReference type="InterPro" id="IPR026444">
    <property type="entry name" value="Secre_tail"/>
</dbReference>
<keyword evidence="6" id="KW-0119">Carbohydrate metabolism</keyword>
<name>A0A521AYC4_9BACT</name>
<organism evidence="6 7">
    <name type="scientific">Gracilimonas mengyeensis</name>
    <dbReference type="NCBI Taxonomy" id="1302730"/>
    <lineage>
        <taxon>Bacteria</taxon>
        <taxon>Pseudomonadati</taxon>
        <taxon>Balneolota</taxon>
        <taxon>Balneolia</taxon>
        <taxon>Balneolales</taxon>
        <taxon>Balneolaceae</taxon>
        <taxon>Gracilimonas</taxon>
    </lineage>
</organism>
<feature type="signal peptide" evidence="4">
    <location>
        <begin position="1"/>
        <end position="33"/>
    </location>
</feature>
<dbReference type="InterPro" id="IPR013780">
    <property type="entry name" value="Glyco_hydro_b"/>
</dbReference>
<comment type="similarity">
    <text evidence="1">Belongs to the glycosyl hydrolase 30 family.</text>
</comment>
<dbReference type="Gene3D" id="2.60.40.4070">
    <property type="match status" value="1"/>
</dbReference>
<dbReference type="Proteomes" id="UP000317557">
    <property type="component" value="Unassembled WGS sequence"/>
</dbReference>
<dbReference type="InterPro" id="IPR001139">
    <property type="entry name" value="Glyco_hydro_30"/>
</dbReference>